<dbReference type="InterPro" id="IPR025877">
    <property type="entry name" value="MobA-like_NTP_Trfase"/>
</dbReference>
<dbReference type="InterPro" id="IPR029044">
    <property type="entry name" value="Nucleotide-diphossugar_trans"/>
</dbReference>
<evidence type="ECO:0000259" key="2">
    <source>
        <dbReference type="Pfam" id="PF12804"/>
    </source>
</evidence>
<proteinExistence type="predicted"/>
<feature type="domain" description="MobA-like NTP transferase" evidence="2">
    <location>
        <begin position="10"/>
        <end position="156"/>
    </location>
</feature>
<dbReference type="PANTHER" id="PTHR43777:SF1">
    <property type="entry name" value="MOLYBDENUM COFACTOR CYTIDYLYLTRANSFERASE"/>
    <property type="match status" value="1"/>
</dbReference>
<comment type="caution">
    <text evidence="3">The sequence shown here is derived from an EMBL/GenBank/DDBJ whole genome shotgun (WGS) entry which is preliminary data.</text>
</comment>
<dbReference type="Pfam" id="PF12804">
    <property type="entry name" value="NTP_transf_3"/>
    <property type="match status" value="1"/>
</dbReference>
<dbReference type="SUPFAM" id="SSF53448">
    <property type="entry name" value="Nucleotide-diphospho-sugar transferases"/>
    <property type="match status" value="1"/>
</dbReference>
<name>A0ABT9HNW8_9SPHN</name>
<keyword evidence="4" id="KW-1185">Reference proteome</keyword>
<evidence type="ECO:0000313" key="4">
    <source>
        <dbReference type="Proteomes" id="UP001240639"/>
    </source>
</evidence>
<evidence type="ECO:0000256" key="1">
    <source>
        <dbReference type="ARBA" id="ARBA00022842"/>
    </source>
</evidence>
<dbReference type="EMBL" id="JAVAIM010000001">
    <property type="protein sequence ID" value="MDP4574854.1"/>
    <property type="molecule type" value="Genomic_DNA"/>
</dbReference>
<dbReference type="RefSeq" id="WP_305932218.1">
    <property type="nucleotide sequence ID" value="NZ_JAVAIM010000001.1"/>
</dbReference>
<dbReference type="CDD" id="cd04182">
    <property type="entry name" value="GT_2_like_f"/>
    <property type="match status" value="1"/>
</dbReference>
<keyword evidence="1" id="KW-0460">Magnesium</keyword>
<protein>
    <submittedName>
        <fullName evidence="3">Nucleotidyltransferase family protein</fullName>
    </submittedName>
</protein>
<reference evidence="3 4" key="1">
    <citation type="submission" date="2023-08" db="EMBL/GenBank/DDBJ databases">
        <title>genomic of G39.</title>
        <authorList>
            <person name="Wang Y."/>
        </authorList>
    </citation>
    <scope>NUCLEOTIDE SEQUENCE [LARGE SCALE GENOMIC DNA]</scope>
    <source>
        <strain evidence="3 4">G39</strain>
    </source>
</reference>
<dbReference type="Proteomes" id="UP001240639">
    <property type="component" value="Unassembled WGS sequence"/>
</dbReference>
<evidence type="ECO:0000313" key="3">
    <source>
        <dbReference type="EMBL" id="MDP4574854.1"/>
    </source>
</evidence>
<accession>A0ABT9HNW8</accession>
<organism evidence="3 4">
    <name type="scientific">Qipengyuania profundimaris</name>
    <dbReference type="NCBI Taxonomy" id="3067652"/>
    <lineage>
        <taxon>Bacteria</taxon>
        <taxon>Pseudomonadati</taxon>
        <taxon>Pseudomonadota</taxon>
        <taxon>Alphaproteobacteria</taxon>
        <taxon>Sphingomonadales</taxon>
        <taxon>Erythrobacteraceae</taxon>
        <taxon>Qipengyuania</taxon>
    </lineage>
</organism>
<dbReference type="Gene3D" id="3.90.550.10">
    <property type="entry name" value="Spore Coat Polysaccharide Biosynthesis Protein SpsA, Chain A"/>
    <property type="match status" value="1"/>
</dbReference>
<dbReference type="PANTHER" id="PTHR43777">
    <property type="entry name" value="MOLYBDENUM COFACTOR CYTIDYLYLTRANSFERASE"/>
    <property type="match status" value="1"/>
</dbReference>
<sequence>MPFFEMKTGVVLLAAGQGTRFGGNKLTARFRGRPLWVWAAETAESFDFTERVLVIGPETPIGSRQTWKRVKNRQAERGMGTSIAAGVRALTDSDRVLVMLADMPLVSRAHIGRLLATQSVAFTQYHGGKAGCPAIFPHSVFFQLTSLSGDQGARSIDWEDFELIRPLGENELADIDTTCDLTQLDSAV</sequence>
<gene>
    <name evidence="3" type="ORF">Q9K02_06850</name>
</gene>